<dbReference type="Pfam" id="PF04525">
    <property type="entry name" value="LOR"/>
    <property type="match status" value="1"/>
</dbReference>
<dbReference type="PANTHER" id="PTHR31087">
    <property type="match status" value="1"/>
</dbReference>
<gene>
    <name evidence="2" type="ORF">LITE_LOCUS12692</name>
</gene>
<proteinExistence type="inferred from homology"/>
<organism evidence="2 3">
    <name type="scientific">Linum tenue</name>
    <dbReference type="NCBI Taxonomy" id="586396"/>
    <lineage>
        <taxon>Eukaryota</taxon>
        <taxon>Viridiplantae</taxon>
        <taxon>Streptophyta</taxon>
        <taxon>Embryophyta</taxon>
        <taxon>Tracheophyta</taxon>
        <taxon>Spermatophyta</taxon>
        <taxon>Magnoliopsida</taxon>
        <taxon>eudicotyledons</taxon>
        <taxon>Gunneridae</taxon>
        <taxon>Pentapetalae</taxon>
        <taxon>rosids</taxon>
        <taxon>fabids</taxon>
        <taxon>Malpighiales</taxon>
        <taxon>Linaceae</taxon>
        <taxon>Linum</taxon>
    </lineage>
</organism>
<evidence type="ECO:0000256" key="1">
    <source>
        <dbReference type="ARBA" id="ARBA00005437"/>
    </source>
</evidence>
<keyword evidence="3" id="KW-1185">Reference proteome</keyword>
<dbReference type="InterPro" id="IPR007612">
    <property type="entry name" value="LOR"/>
</dbReference>
<dbReference type="InterPro" id="IPR025659">
    <property type="entry name" value="Tubby-like_C"/>
</dbReference>
<comment type="caution">
    <text evidence="2">The sequence shown here is derived from an EMBL/GenBank/DDBJ whole genome shotgun (WGS) entry which is preliminary data.</text>
</comment>
<dbReference type="Gene3D" id="2.40.160.200">
    <property type="entry name" value="LURP1-related"/>
    <property type="match status" value="1"/>
</dbReference>
<dbReference type="AlphaFoldDB" id="A0AAV0J5G4"/>
<protein>
    <submittedName>
        <fullName evidence="2">Uncharacterized protein</fullName>
    </submittedName>
</protein>
<dbReference type="EMBL" id="CAMGYJ010000004">
    <property type="protein sequence ID" value="CAI0404943.1"/>
    <property type="molecule type" value="Genomic_DNA"/>
</dbReference>
<accession>A0AAV0J5G4</accession>
<dbReference type="PANTHER" id="PTHR31087:SF85">
    <property type="entry name" value="PROTEIN LURP-ONE-RELATED 7"/>
    <property type="match status" value="1"/>
</dbReference>
<dbReference type="InterPro" id="IPR038595">
    <property type="entry name" value="LOR_sf"/>
</dbReference>
<name>A0AAV0J5G4_9ROSI</name>
<sequence>MTVHERWHAFRGDSTDPKDLIFSTKSHSLLAFKAEIDVFLAASATAEKACDFKVKGSFSGGSCVVYAGKEEKAGSVVARMHKKHTAKSVLLGKDHFAVTVNPNVDMAFVVALVVLLDHMNRQGGQAGGAPIG</sequence>
<dbReference type="SUPFAM" id="SSF54518">
    <property type="entry name" value="Tubby C-terminal domain-like"/>
    <property type="match status" value="1"/>
</dbReference>
<evidence type="ECO:0000313" key="3">
    <source>
        <dbReference type="Proteomes" id="UP001154282"/>
    </source>
</evidence>
<comment type="similarity">
    <text evidence="1">Belongs to the LOR family.</text>
</comment>
<reference evidence="2" key="1">
    <citation type="submission" date="2022-08" db="EMBL/GenBank/DDBJ databases">
        <authorList>
            <person name="Gutierrez-Valencia J."/>
        </authorList>
    </citation>
    <scope>NUCLEOTIDE SEQUENCE</scope>
</reference>
<evidence type="ECO:0000313" key="2">
    <source>
        <dbReference type="EMBL" id="CAI0404943.1"/>
    </source>
</evidence>
<dbReference type="Proteomes" id="UP001154282">
    <property type="component" value="Unassembled WGS sequence"/>
</dbReference>